<dbReference type="PANTHER" id="PTHR34075">
    <property type="entry name" value="BLR3430 PROTEIN"/>
    <property type="match status" value="1"/>
</dbReference>
<dbReference type="SUPFAM" id="SSF50249">
    <property type="entry name" value="Nucleic acid-binding proteins"/>
    <property type="match status" value="1"/>
</dbReference>
<dbReference type="AlphaFoldDB" id="A0A437GV99"/>
<dbReference type="InterPro" id="IPR002878">
    <property type="entry name" value="ChsH2_C"/>
</dbReference>
<keyword evidence="3" id="KW-1185">Reference proteome</keyword>
<organism evidence="2 3">
    <name type="scientific">Croceicoccus ponticola</name>
    <dbReference type="NCBI Taxonomy" id="2217664"/>
    <lineage>
        <taxon>Bacteria</taxon>
        <taxon>Pseudomonadati</taxon>
        <taxon>Pseudomonadota</taxon>
        <taxon>Alphaproteobacteria</taxon>
        <taxon>Sphingomonadales</taxon>
        <taxon>Erythrobacteraceae</taxon>
        <taxon>Croceicoccus</taxon>
    </lineage>
</organism>
<dbReference type="OrthoDB" id="7210118at2"/>
<comment type="caution">
    <text evidence="2">The sequence shown here is derived from an EMBL/GenBank/DDBJ whole genome shotgun (WGS) entry which is preliminary data.</text>
</comment>
<reference evidence="2 3" key="1">
    <citation type="submission" date="2018-12" db="EMBL/GenBank/DDBJ databases">
        <title>Croceicoccus ponticola sp. nov., a lipolytic bacterium isolated from seawater.</title>
        <authorList>
            <person name="Yoon J.-H."/>
        </authorList>
    </citation>
    <scope>NUCLEOTIDE SEQUENCE [LARGE SCALE GENOMIC DNA]</scope>
    <source>
        <strain evidence="2 3">GM-16</strain>
    </source>
</reference>
<dbReference type="InterPro" id="IPR052513">
    <property type="entry name" value="Thioester_dehydratase-like"/>
</dbReference>
<evidence type="ECO:0000259" key="1">
    <source>
        <dbReference type="Pfam" id="PF01796"/>
    </source>
</evidence>
<evidence type="ECO:0000313" key="3">
    <source>
        <dbReference type="Proteomes" id="UP000283003"/>
    </source>
</evidence>
<proteinExistence type="predicted"/>
<dbReference type="InterPro" id="IPR012340">
    <property type="entry name" value="NA-bd_OB-fold"/>
</dbReference>
<sequence>MSGPESHWREALAQGRFLLQRNASGEAVFPPRVMAPGTGEGPLDWFEASGQGTVYSYSWIQRRPPEQSYNVAVIDLDEGARLMSRVEGVIEGELAIGQRVAAYVDRSAEQPIILFRLMEETA</sequence>
<feature type="domain" description="ChsH2 C-terminal OB-fold" evidence="1">
    <location>
        <begin position="45"/>
        <end position="103"/>
    </location>
</feature>
<dbReference type="Proteomes" id="UP000283003">
    <property type="component" value="Unassembled WGS sequence"/>
</dbReference>
<gene>
    <name evidence="2" type="ORF">EKN06_12205</name>
</gene>
<name>A0A437GV99_9SPHN</name>
<accession>A0A437GV99</accession>
<evidence type="ECO:0000313" key="2">
    <source>
        <dbReference type="EMBL" id="RVQ65692.1"/>
    </source>
</evidence>
<dbReference type="EMBL" id="RXOL01000006">
    <property type="protein sequence ID" value="RVQ65692.1"/>
    <property type="molecule type" value="Genomic_DNA"/>
</dbReference>
<protein>
    <recommendedName>
        <fullName evidence="1">ChsH2 C-terminal OB-fold domain-containing protein</fullName>
    </recommendedName>
</protein>
<dbReference type="PANTHER" id="PTHR34075:SF5">
    <property type="entry name" value="BLR3430 PROTEIN"/>
    <property type="match status" value="1"/>
</dbReference>
<dbReference type="Pfam" id="PF01796">
    <property type="entry name" value="OB_ChsH2_C"/>
    <property type="match status" value="1"/>
</dbReference>
<dbReference type="RefSeq" id="WP_127613203.1">
    <property type="nucleotide sequence ID" value="NZ_RXOL01000006.1"/>
</dbReference>